<dbReference type="InterPro" id="IPR039425">
    <property type="entry name" value="RNA_pol_sigma-70-like"/>
</dbReference>
<dbReference type="InterPro" id="IPR036388">
    <property type="entry name" value="WH-like_DNA-bd_sf"/>
</dbReference>
<evidence type="ECO:0000259" key="5">
    <source>
        <dbReference type="Pfam" id="PF04542"/>
    </source>
</evidence>
<proteinExistence type="inferred from homology"/>
<keyword evidence="4" id="KW-0804">Transcription</keyword>
<gene>
    <name evidence="7" type="ORF">ACFFUR_10550</name>
</gene>
<feature type="domain" description="RNA polymerase sigma-70 region 2" evidence="5">
    <location>
        <begin position="34"/>
        <end position="100"/>
    </location>
</feature>
<reference evidence="7 8" key="1">
    <citation type="submission" date="2024-09" db="EMBL/GenBank/DDBJ databases">
        <authorList>
            <person name="Sun Q."/>
            <person name="Mori K."/>
        </authorList>
    </citation>
    <scope>NUCLEOTIDE SEQUENCE [LARGE SCALE GENOMIC DNA]</scope>
    <source>
        <strain evidence="7 8">CECT 7682</strain>
    </source>
</reference>
<dbReference type="PANTHER" id="PTHR43133:SF46">
    <property type="entry name" value="RNA POLYMERASE SIGMA-70 FACTOR ECF SUBFAMILY"/>
    <property type="match status" value="1"/>
</dbReference>
<dbReference type="RefSeq" id="WP_290246496.1">
    <property type="nucleotide sequence ID" value="NZ_JAUFQT010000001.1"/>
</dbReference>
<dbReference type="Gene3D" id="1.10.10.10">
    <property type="entry name" value="Winged helix-like DNA-binding domain superfamily/Winged helix DNA-binding domain"/>
    <property type="match status" value="1"/>
</dbReference>
<dbReference type="NCBIfam" id="TIGR02937">
    <property type="entry name" value="sigma70-ECF"/>
    <property type="match status" value="1"/>
</dbReference>
<feature type="domain" description="RNA polymerase sigma factor 70 region 4 type 2" evidence="6">
    <location>
        <begin position="128"/>
        <end position="177"/>
    </location>
</feature>
<evidence type="ECO:0000256" key="1">
    <source>
        <dbReference type="ARBA" id="ARBA00010641"/>
    </source>
</evidence>
<evidence type="ECO:0000256" key="3">
    <source>
        <dbReference type="ARBA" id="ARBA00023082"/>
    </source>
</evidence>
<dbReference type="Pfam" id="PF04542">
    <property type="entry name" value="Sigma70_r2"/>
    <property type="match status" value="1"/>
</dbReference>
<dbReference type="Gene3D" id="1.10.1740.10">
    <property type="match status" value="1"/>
</dbReference>
<dbReference type="EMBL" id="JBHMEW010000059">
    <property type="protein sequence ID" value="MFB9212246.1"/>
    <property type="molecule type" value="Genomic_DNA"/>
</dbReference>
<name>A0ABV5J6E4_9BACT</name>
<evidence type="ECO:0000313" key="8">
    <source>
        <dbReference type="Proteomes" id="UP001589654"/>
    </source>
</evidence>
<dbReference type="Proteomes" id="UP001589654">
    <property type="component" value="Unassembled WGS sequence"/>
</dbReference>
<evidence type="ECO:0000259" key="6">
    <source>
        <dbReference type="Pfam" id="PF08281"/>
    </source>
</evidence>
<keyword evidence="8" id="KW-1185">Reference proteome</keyword>
<comment type="caution">
    <text evidence="7">The sequence shown here is derived from an EMBL/GenBank/DDBJ whole genome shotgun (WGS) entry which is preliminary data.</text>
</comment>
<dbReference type="InterPro" id="IPR013324">
    <property type="entry name" value="RNA_pol_sigma_r3/r4-like"/>
</dbReference>
<dbReference type="InterPro" id="IPR013325">
    <property type="entry name" value="RNA_pol_sigma_r2"/>
</dbReference>
<comment type="similarity">
    <text evidence="1">Belongs to the sigma-70 factor family. ECF subfamily.</text>
</comment>
<dbReference type="InterPro" id="IPR014284">
    <property type="entry name" value="RNA_pol_sigma-70_dom"/>
</dbReference>
<dbReference type="PANTHER" id="PTHR43133">
    <property type="entry name" value="RNA POLYMERASE ECF-TYPE SIGMA FACTO"/>
    <property type="match status" value="1"/>
</dbReference>
<evidence type="ECO:0000256" key="4">
    <source>
        <dbReference type="ARBA" id="ARBA00023163"/>
    </source>
</evidence>
<keyword evidence="2" id="KW-0805">Transcription regulation</keyword>
<protein>
    <submittedName>
        <fullName evidence="7">RNA polymerase sigma factor</fullName>
    </submittedName>
</protein>
<evidence type="ECO:0000256" key="2">
    <source>
        <dbReference type="ARBA" id="ARBA00023015"/>
    </source>
</evidence>
<sequence>MRNSSNNLEKEAKITDKELVKGCIKGNRKLQEQLYRTYASKMYSICLSYANRREEGMDILQEGFVKVFRQIKTFKFQGSLEGWIRRIIVRTAIDHFRKYKEERDLSASEFLEVEDGRSLSALENMALEDLMGYLQKLPEGARVVFNLYAIEGYNHREIAELINISEGTSKSQYSRAKGLLQSWIMEEQTEEL</sequence>
<dbReference type="InterPro" id="IPR013249">
    <property type="entry name" value="RNA_pol_sigma70_r4_t2"/>
</dbReference>
<accession>A0ABV5J6E4</accession>
<dbReference type="SUPFAM" id="SSF88946">
    <property type="entry name" value="Sigma2 domain of RNA polymerase sigma factors"/>
    <property type="match status" value="1"/>
</dbReference>
<dbReference type="InterPro" id="IPR007627">
    <property type="entry name" value="RNA_pol_sigma70_r2"/>
</dbReference>
<organism evidence="7 8">
    <name type="scientific">Echinicola jeungdonensis</name>
    <dbReference type="NCBI Taxonomy" id="709343"/>
    <lineage>
        <taxon>Bacteria</taxon>
        <taxon>Pseudomonadati</taxon>
        <taxon>Bacteroidota</taxon>
        <taxon>Cytophagia</taxon>
        <taxon>Cytophagales</taxon>
        <taxon>Cyclobacteriaceae</taxon>
        <taxon>Echinicola</taxon>
    </lineage>
</organism>
<dbReference type="Pfam" id="PF08281">
    <property type="entry name" value="Sigma70_r4_2"/>
    <property type="match status" value="1"/>
</dbReference>
<dbReference type="SUPFAM" id="SSF88659">
    <property type="entry name" value="Sigma3 and sigma4 domains of RNA polymerase sigma factors"/>
    <property type="match status" value="1"/>
</dbReference>
<keyword evidence="3" id="KW-0731">Sigma factor</keyword>
<evidence type="ECO:0000313" key="7">
    <source>
        <dbReference type="EMBL" id="MFB9212246.1"/>
    </source>
</evidence>